<name>A0A6H9UR51_9ACTN</name>
<protein>
    <submittedName>
        <fullName evidence="1">Nitroreductase family deazaflavin-dependent oxidoreductase</fullName>
    </submittedName>
</protein>
<comment type="caution">
    <text evidence="1">The sequence shown here is derived from an EMBL/GenBank/DDBJ whole genome shotgun (WGS) entry which is preliminary data.</text>
</comment>
<evidence type="ECO:0000313" key="1">
    <source>
        <dbReference type="EMBL" id="KAB1141361.1"/>
    </source>
</evidence>
<dbReference type="Gene3D" id="2.30.110.10">
    <property type="entry name" value="Electron Transport, Fmn-binding Protein, Chain A"/>
    <property type="match status" value="1"/>
</dbReference>
<reference evidence="1 2" key="1">
    <citation type="submission" date="2019-09" db="EMBL/GenBank/DDBJ databases">
        <title>Screening of Novel Bioactive Compounds from Soil-Associated.</title>
        <authorList>
            <person name="Zhao S."/>
        </authorList>
    </citation>
    <scope>NUCLEOTIDE SEQUENCE [LARGE SCALE GENOMIC DNA]</scope>
    <source>
        <strain evidence="1 2">HIT-DPA4</strain>
    </source>
</reference>
<proteinExistence type="predicted"/>
<keyword evidence="2" id="KW-1185">Reference proteome</keyword>
<evidence type="ECO:0000313" key="2">
    <source>
        <dbReference type="Proteomes" id="UP000442707"/>
    </source>
</evidence>
<sequence length="138" mass="15419">MPIDRKVARFNRRFANHLVGPLFSRLPGFGRVHHRGRKSGREFTTPVKLFRRGEDIIITLPYGPGSDWVKNVLAAGGCEITTRGRRIQVANPTVFTDDGTTRMPALTRRILSKVDAHEFLALTPVKEPAPAPSRAAHR</sequence>
<dbReference type="InterPro" id="IPR004378">
    <property type="entry name" value="F420H2_quin_Rdtase"/>
</dbReference>
<dbReference type="Proteomes" id="UP000442707">
    <property type="component" value="Unassembled WGS sequence"/>
</dbReference>
<dbReference type="Pfam" id="PF04075">
    <property type="entry name" value="F420H2_quin_red"/>
    <property type="match status" value="1"/>
</dbReference>
<organism evidence="1 2">
    <name type="scientific">Streptomyces luteolifulvus</name>
    <dbReference type="NCBI Taxonomy" id="2615112"/>
    <lineage>
        <taxon>Bacteria</taxon>
        <taxon>Bacillati</taxon>
        <taxon>Actinomycetota</taxon>
        <taxon>Actinomycetes</taxon>
        <taxon>Kitasatosporales</taxon>
        <taxon>Streptomycetaceae</taxon>
        <taxon>Streptomyces</taxon>
    </lineage>
</organism>
<dbReference type="RefSeq" id="WP_150955203.1">
    <property type="nucleotide sequence ID" value="NZ_VZRB01000032.1"/>
</dbReference>
<dbReference type="AlphaFoldDB" id="A0A6H9UR51"/>
<dbReference type="GO" id="GO:0016491">
    <property type="term" value="F:oxidoreductase activity"/>
    <property type="evidence" value="ECO:0007669"/>
    <property type="project" value="InterPro"/>
</dbReference>
<dbReference type="EMBL" id="VZRB01000032">
    <property type="protein sequence ID" value="KAB1141361.1"/>
    <property type="molecule type" value="Genomic_DNA"/>
</dbReference>
<accession>A0A6H9UR51</accession>
<dbReference type="NCBIfam" id="TIGR00026">
    <property type="entry name" value="hi_GC_TIGR00026"/>
    <property type="match status" value="1"/>
</dbReference>
<dbReference type="InterPro" id="IPR012349">
    <property type="entry name" value="Split_barrel_FMN-bd"/>
</dbReference>
<gene>
    <name evidence="1" type="ORF">F7R91_32525</name>
</gene>